<evidence type="ECO:0000313" key="1">
    <source>
        <dbReference type="EMBL" id="QLQ32886.1"/>
    </source>
</evidence>
<evidence type="ECO:0008006" key="3">
    <source>
        <dbReference type="Google" id="ProtNLM"/>
    </source>
</evidence>
<name>A0A7L6AUV6_9GAMM</name>
<accession>A0A7L6AUV6</accession>
<gene>
    <name evidence="1" type="ORF">HZT40_16245</name>
</gene>
<dbReference type="PROSITE" id="PS51257">
    <property type="entry name" value="PROKAR_LIPOPROTEIN"/>
    <property type="match status" value="1"/>
</dbReference>
<protein>
    <recommendedName>
        <fullName evidence="3">Lipoprotein</fullName>
    </recommendedName>
</protein>
<dbReference type="KEGG" id="this:HZT40_16245"/>
<keyword evidence="2" id="KW-1185">Reference proteome</keyword>
<reference evidence="1" key="1">
    <citation type="submission" date="2020-06" db="EMBL/GenBank/DDBJ databases">
        <title>Analysis procedures for assessing recovery of high quality, complete, closed genomes from Nanopore long read metagenome sequencing.</title>
        <authorList>
            <person name="Bessarab I."/>
            <person name="Arumugam K."/>
            <person name="Haryono M."/>
            <person name="Liu X."/>
            <person name="Roy S."/>
            <person name="Zuniga-Montanez R.E."/>
            <person name="Qiu G."/>
            <person name="Drautz-Moses D.I."/>
            <person name="Law Y.Y."/>
            <person name="Wuertz S."/>
            <person name="Lauro F.M."/>
            <person name="Huson D.H."/>
            <person name="Williams R.B."/>
        </authorList>
    </citation>
    <scope>NUCLEOTIDE SEQUENCE [LARGE SCALE GENOMIC DNA]</scope>
    <source>
        <strain evidence="1">SSD2</strain>
    </source>
</reference>
<evidence type="ECO:0000313" key="2">
    <source>
        <dbReference type="Proteomes" id="UP000510621"/>
    </source>
</evidence>
<proteinExistence type="predicted"/>
<sequence length="49" mass="5123">MTAKYLFWLAGSIAAIWLALGCSGLPYNNGARPVEPPPAAEQPPTPAGR</sequence>
<dbReference type="AlphaFoldDB" id="A0A7L6AUV6"/>
<dbReference type="EMBL" id="CP059265">
    <property type="protein sequence ID" value="QLQ32886.1"/>
    <property type="molecule type" value="Genomic_DNA"/>
</dbReference>
<organism evidence="1 2">
    <name type="scientific">Candidatus Thiothrix singaporensis</name>
    <dbReference type="NCBI Taxonomy" id="2799669"/>
    <lineage>
        <taxon>Bacteria</taxon>
        <taxon>Pseudomonadati</taxon>
        <taxon>Pseudomonadota</taxon>
        <taxon>Gammaproteobacteria</taxon>
        <taxon>Thiotrichales</taxon>
        <taxon>Thiotrichaceae</taxon>
        <taxon>Thiothrix</taxon>
    </lineage>
</organism>
<dbReference type="Proteomes" id="UP000510621">
    <property type="component" value="Chromosome"/>
</dbReference>